<protein>
    <submittedName>
        <fullName evidence="1">Uncharacterized protein</fullName>
    </submittedName>
</protein>
<name>X1HZQ8_9ZZZZ</name>
<gene>
    <name evidence="1" type="ORF">S03H2_42275</name>
</gene>
<dbReference type="EMBL" id="BARU01026305">
    <property type="protein sequence ID" value="GAH75626.1"/>
    <property type="molecule type" value="Genomic_DNA"/>
</dbReference>
<comment type="caution">
    <text evidence="1">The sequence shown here is derived from an EMBL/GenBank/DDBJ whole genome shotgun (WGS) entry which is preliminary data.</text>
</comment>
<proteinExistence type="predicted"/>
<dbReference type="AlphaFoldDB" id="X1HZQ8"/>
<sequence length="42" mass="4858">LGPDENLRSKLGKNARNYIVENCSLNSIAQQEYLFYRKILGK</sequence>
<organism evidence="1">
    <name type="scientific">marine sediment metagenome</name>
    <dbReference type="NCBI Taxonomy" id="412755"/>
    <lineage>
        <taxon>unclassified sequences</taxon>
        <taxon>metagenomes</taxon>
        <taxon>ecological metagenomes</taxon>
    </lineage>
</organism>
<feature type="non-terminal residue" evidence="1">
    <location>
        <position position="1"/>
    </location>
</feature>
<evidence type="ECO:0000313" key="1">
    <source>
        <dbReference type="EMBL" id="GAH75626.1"/>
    </source>
</evidence>
<accession>X1HZQ8</accession>
<reference evidence="1" key="1">
    <citation type="journal article" date="2014" name="Front. Microbiol.">
        <title>High frequency of phylogenetically diverse reductive dehalogenase-homologous genes in deep subseafloor sedimentary metagenomes.</title>
        <authorList>
            <person name="Kawai M."/>
            <person name="Futagami T."/>
            <person name="Toyoda A."/>
            <person name="Takaki Y."/>
            <person name="Nishi S."/>
            <person name="Hori S."/>
            <person name="Arai W."/>
            <person name="Tsubouchi T."/>
            <person name="Morono Y."/>
            <person name="Uchiyama I."/>
            <person name="Ito T."/>
            <person name="Fujiyama A."/>
            <person name="Inagaki F."/>
            <person name="Takami H."/>
        </authorList>
    </citation>
    <scope>NUCLEOTIDE SEQUENCE</scope>
    <source>
        <strain evidence="1">Expedition CK06-06</strain>
    </source>
</reference>